<protein>
    <submittedName>
        <fullName evidence="2">Uncharacterized protein</fullName>
    </submittedName>
</protein>
<dbReference type="AlphaFoldDB" id="A0A3L6SAL3"/>
<keyword evidence="3" id="KW-1185">Reference proteome</keyword>
<evidence type="ECO:0000313" key="2">
    <source>
        <dbReference type="EMBL" id="RLN17343.1"/>
    </source>
</evidence>
<name>A0A3L6SAL3_PANMI</name>
<dbReference type="EMBL" id="PQIB02000005">
    <property type="protein sequence ID" value="RLN17343.1"/>
    <property type="molecule type" value="Genomic_DNA"/>
</dbReference>
<comment type="caution">
    <text evidence="2">The sequence shown here is derived from an EMBL/GenBank/DDBJ whole genome shotgun (WGS) entry which is preliminary data.</text>
</comment>
<feature type="region of interest" description="Disordered" evidence="1">
    <location>
        <begin position="1"/>
        <end position="20"/>
    </location>
</feature>
<organism evidence="2 3">
    <name type="scientific">Panicum miliaceum</name>
    <name type="common">Proso millet</name>
    <name type="synonym">Broomcorn millet</name>
    <dbReference type="NCBI Taxonomy" id="4540"/>
    <lineage>
        <taxon>Eukaryota</taxon>
        <taxon>Viridiplantae</taxon>
        <taxon>Streptophyta</taxon>
        <taxon>Embryophyta</taxon>
        <taxon>Tracheophyta</taxon>
        <taxon>Spermatophyta</taxon>
        <taxon>Magnoliopsida</taxon>
        <taxon>Liliopsida</taxon>
        <taxon>Poales</taxon>
        <taxon>Poaceae</taxon>
        <taxon>PACMAD clade</taxon>
        <taxon>Panicoideae</taxon>
        <taxon>Panicodae</taxon>
        <taxon>Paniceae</taxon>
        <taxon>Panicinae</taxon>
        <taxon>Panicum</taxon>
        <taxon>Panicum sect. Panicum</taxon>
    </lineage>
</organism>
<evidence type="ECO:0000256" key="1">
    <source>
        <dbReference type="SAM" id="MobiDB-lite"/>
    </source>
</evidence>
<dbReference type="Proteomes" id="UP000275267">
    <property type="component" value="Unassembled WGS sequence"/>
</dbReference>
<sequence>MWREAWRRIPARASKPSGRPTTYQIRLHLRVLDQAALKLMPKSHTESKFNILHMYGKLRRKAF</sequence>
<reference evidence="3" key="1">
    <citation type="journal article" date="2019" name="Nat. Commun.">
        <title>The genome of broomcorn millet.</title>
        <authorList>
            <person name="Zou C."/>
            <person name="Miki D."/>
            <person name="Li D."/>
            <person name="Tang Q."/>
            <person name="Xiao L."/>
            <person name="Rajput S."/>
            <person name="Deng P."/>
            <person name="Jia W."/>
            <person name="Huang R."/>
            <person name="Zhang M."/>
            <person name="Sun Y."/>
            <person name="Hu J."/>
            <person name="Fu X."/>
            <person name="Schnable P.S."/>
            <person name="Li F."/>
            <person name="Zhang H."/>
            <person name="Feng B."/>
            <person name="Zhu X."/>
            <person name="Liu R."/>
            <person name="Schnable J.C."/>
            <person name="Zhu J.-K."/>
            <person name="Zhang H."/>
        </authorList>
    </citation>
    <scope>NUCLEOTIDE SEQUENCE [LARGE SCALE GENOMIC DNA]</scope>
</reference>
<gene>
    <name evidence="2" type="ORF">C2845_PM02G16880</name>
</gene>
<accession>A0A3L6SAL3</accession>
<evidence type="ECO:0000313" key="3">
    <source>
        <dbReference type="Proteomes" id="UP000275267"/>
    </source>
</evidence>
<proteinExistence type="predicted"/>